<sequence>MKVDTIKLPNDLYRQYLTLTDEQLTQAVLVVETCRERGIFSSQTRPVDSFKPGLFDSAYTRYWHDQFMEHTARHTYFVEFNIRYFTAFLLTYLMDNWGLHPDETSEELYRILLESKPLFDAHYKKQINGLGAPTFEAEMDLALLRFVDSTICCQLIPYKKMPADEEAECINAGNVELEPTLSIPSELYEDTFDEGCEFSPLAPATKGKTDERPPDVGSLLVASNQVTPNKFLKKISLNLVGTFDPLDFNAPLSAPEEDTSIKQGSLANLNRFTTEELINRLAESDIDLLSSLPWHSIQACPNCFSRALAERKKETDEGTHYCSACRKRVRPAYVPFYDENYTADPHIAVTKHRRHLTQLITDKIAGLKRLESLKVSCWKRRCYFISLDQIDEKAYKDLALLYEAFYADYTADTPDAKLQIHLCSNGGNVFQAKRISALINANHHITHVQGSVLNSAAFTIFFSVICTRELTPHAQGMYHLARSAQFVLENGLIPGWQETINGEESLALCQKLGMTDLEVLRIKTGEDVYFTYTRLNDFLGQPTAHKPIIKDMSNAHSYEADITAIAKQFTANNSE</sequence>
<dbReference type="AlphaFoldDB" id="A0A2K8Z2C4"/>
<organism evidence="1 2">
    <name type="scientific">Spirosoma pollinicola</name>
    <dbReference type="NCBI Taxonomy" id="2057025"/>
    <lineage>
        <taxon>Bacteria</taxon>
        <taxon>Pseudomonadati</taxon>
        <taxon>Bacteroidota</taxon>
        <taxon>Cytophagia</taxon>
        <taxon>Cytophagales</taxon>
        <taxon>Cytophagaceae</taxon>
        <taxon>Spirosoma</taxon>
    </lineage>
</organism>
<accession>A0A2K8Z2C4</accession>
<proteinExistence type="predicted"/>
<dbReference type="EMBL" id="CP025096">
    <property type="protein sequence ID" value="AUD04030.1"/>
    <property type="molecule type" value="Genomic_DNA"/>
</dbReference>
<protein>
    <submittedName>
        <fullName evidence="1">Uncharacterized protein</fullName>
    </submittedName>
</protein>
<dbReference type="RefSeq" id="WP_100990096.1">
    <property type="nucleotide sequence ID" value="NZ_CP025096.1"/>
</dbReference>
<reference evidence="1 2" key="1">
    <citation type="submission" date="2017-11" db="EMBL/GenBank/DDBJ databases">
        <title>Taxonomic description and genome sequences of Spirosoma HA7 sp. nov., isolated from pollen microhabitat of Corylus avellana.</title>
        <authorList>
            <person name="Ambika Manirajan B."/>
            <person name="Suarez C."/>
            <person name="Ratering S."/>
            <person name="Geissler-Plaum R."/>
            <person name="Cardinale M."/>
            <person name="Sylvia S."/>
        </authorList>
    </citation>
    <scope>NUCLEOTIDE SEQUENCE [LARGE SCALE GENOMIC DNA]</scope>
    <source>
        <strain evidence="1 2">HA7</strain>
    </source>
</reference>
<evidence type="ECO:0000313" key="2">
    <source>
        <dbReference type="Proteomes" id="UP000232883"/>
    </source>
</evidence>
<dbReference type="KEGG" id="spir:CWM47_20680"/>
<gene>
    <name evidence="1" type="ORF">CWM47_20680</name>
</gene>
<keyword evidence="2" id="KW-1185">Reference proteome</keyword>
<dbReference type="Proteomes" id="UP000232883">
    <property type="component" value="Chromosome"/>
</dbReference>
<name>A0A2K8Z2C4_9BACT</name>
<evidence type="ECO:0000313" key="1">
    <source>
        <dbReference type="EMBL" id="AUD04030.1"/>
    </source>
</evidence>